<accession>A0ABW5PTN5</accession>
<dbReference type="SUPFAM" id="SSF53062">
    <property type="entry name" value="PTS system fructose IIA component-like"/>
    <property type="match status" value="1"/>
</dbReference>
<keyword evidence="11" id="KW-1185">Reference proteome</keyword>
<evidence type="ECO:0000256" key="8">
    <source>
        <dbReference type="ARBA" id="ARBA00022777"/>
    </source>
</evidence>
<comment type="subcellular location">
    <subcellularLocation>
        <location evidence="1">Cytoplasm</location>
    </subcellularLocation>
</comment>
<dbReference type="InterPro" id="IPR036662">
    <property type="entry name" value="PTS_EIIA_man-typ_sf"/>
</dbReference>
<dbReference type="Gene3D" id="3.40.50.510">
    <property type="entry name" value="Phosphotransferase system, mannose-type IIA component"/>
    <property type="match status" value="1"/>
</dbReference>
<keyword evidence="7" id="KW-0598">Phosphotransferase system</keyword>
<evidence type="ECO:0000259" key="9">
    <source>
        <dbReference type="PROSITE" id="PS51096"/>
    </source>
</evidence>
<dbReference type="InterPro" id="IPR033887">
    <property type="entry name" value="PTS_IIA_man"/>
</dbReference>
<proteinExistence type="predicted"/>
<feature type="domain" description="PTS EIIA type-4" evidence="9">
    <location>
        <begin position="1"/>
        <end position="124"/>
    </location>
</feature>
<evidence type="ECO:0000256" key="3">
    <source>
        <dbReference type="ARBA" id="ARBA00022490"/>
    </source>
</evidence>
<dbReference type="RefSeq" id="WP_141190204.1">
    <property type="nucleotide sequence ID" value="NZ_JBHUMR010000014.1"/>
</dbReference>
<dbReference type="EMBL" id="JBHUMR010000014">
    <property type="protein sequence ID" value="MFD2617997.1"/>
    <property type="molecule type" value="Genomic_DNA"/>
</dbReference>
<dbReference type="PANTHER" id="PTHR33799">
    <property type="entry name" value="PTS PERMEASE-RELATED-RELATED"/>
    <property type="match status" value="1"/>
</dbReference>
<dbReference type="Proteomes" id="UP001597458">
    <property type="component" value="Unassembled WGS sequence"/>
</dbReference>
<dbReference type="InterPro" id="IPR051471">
    <property type="entry name" value="Bacterial_PTS_sugar_comp"/>
</dbReference>
<protein>
    <submittedName>
        <fullName evidence="10">PTS sugar transporter subunit IIA</fullName>
    </submittedName>
</protein>
<keyword evidence="8" id="KW-0418">Kinase</keyword>
<dbReference type="CDD" id="cd00006">
    <property type="entry name" value="PTS_IIA_man"/>
    <property type="match status" value="1"/>
</dbReference>
<evidence type="ECO:0000256" key="2">
    <source>
        <dbReference type="ARBA" id="ARBA00022448"/>
    </source>
</evidence>
<evidence type="ECO:0000256" key="4">
    <source>
        <dbReference type="ARBA" id="ARBA00022553"/>
    </source>
</evidence>
<keyword evidence="3" id="KW-0963">Cytoplasm</keyword>
<dbReference type="Pfam" id="PF03610">
    <property type="entry name" value="EIIA-man"/>
    <property type="match status" value="1"/>
</dbReference>
<sequence>MIALIVATHGEFSREIVKSAEMIFGKQDNLETITFLPGEGIEELKEKYLLAMKHLDISKGVLFMTDLFGGSPFNVAASVALDHEEMEVITGTNMPMLVECFARRSSGDLKTLVPAISQTAIEGVKTLSGSLSLNEEEGDL</sequence>
<evidence type="ECO:0000256" key="5">
    <source>
        <dbReference type="ARBA" id="ARBA00022597"/>
    </source>
</evidence>
<name>A0ABW5PTN5_9BACI</name>
<keyword evidence="5 10" id="KW-0762">Sugar transport</keyword>
<keyword evidence="2" id="KW-0813">Transport</keyword>
<evidence type="ECO:0000256" key="6">
    <source>
        <dbReference type="ARBA" id="ARBA00022679"/>
    </source>
</evidence>
<comment type="caution">
    <text evidence="10">The sequence shown here is derived from an EMBL/GenBank/DDBJ whole genome shotgun (WGS) entry which is preliminary data.</text>
</comment>
<evidence type="ECO:0000313" key="10">
    <source>
        <dbReference type="EMBL" id="MFD2617997.1"/>
    </source>
</evidence>
<dbReference type="NCBIfam" id="TIGR00824">
    <property type="entry name" value="EIIA-man"/>
    <property type="match status" value="1"/>
</dbReference>
<dbReference type="InterPro" id="IPR004701">
    <property type="entry name" value="PTS_EIIA_man-typ"/>
</dbReference>
<keyword evidence="4" id="KW-0597">Phosphoprotein</keyword>
<reference evidence="11" key="1">
    <citation type="journal article" date="2019" name="Int. J. Syst. Evol. Microbiol.">
        <title>The Global Catalogue of Microorganisms (GCM) 10K type strain sequencing project: providing services to taxonomists for standard genome sequencing and annotation.</title>
        <authorList>
            <consortium name="The Broad Institute Genomics Platform"/>
            <consortium name="The Broad Institute Genome Sequencing Center for Infectious Disease"/>
            <person name="Wu L."/>
            <person name="Ma J."/>
        </authorList>
    </citation>
    <scope>NUCLEOTIDE SEQUENCE [LARGE SCALE GENOMIC DNA]</scope>
    <source>
        <strain evidence="11">TISTR 2241</strain>
    </source>
</reference>
<evidence type="ECO:0000256" key="7">
    <source>
        <dbReference type="ARBA" id="ARBA00022683"/>
    </source>
</evidence>
<dbReference type="PROSITE" id="PS51096">
    <property type="entry name" value="PTS_EIIA_TYPE_4"/>
    <property type="match status" value="1"/>
</dbReference>
<keyword evidence="6" id="KW-0808">Transferase</keyword>
<dbReference type="PANTHER" id="PTHR33799:SF1">
    <property type="entry name" value="PTS SYSTEM MANNOSE-SPECIFIC EIIAB COMPONENT-RELATED"/>
    <property type="match status" value="1"/>
</dbReference>
<evidence type="ECO:0000313" key="11">
    <source>
        <dbReference type="Proteomes" id="UP001597458"/>
    </source>
</evidence>
<organism evidence="10 11">
    <name type="scientific">Terrilactibacillus laevilacticus</name>
    <dbReference type="NCBI Taxonomy" id="1380157"/>
    <lineage>
        <taxon>Bacteria</taxon>
        <taxon>Bacillati</taxon>
        <taxon>Bacillota</taxon>
        <taxon>Bacilli</taxon>
        <taxon>Bacillales</taxon>
        <taxon>Bacillaceae</taxon>
        <taxon>Terrilactibacillus</taxon>
    </lineage>
</organism>
<dbReference type="InterPro" id="IPR013789">
    <property type="entry name" value="PTS_EIIA_man"/>
</dbReference>
<gene>
    <name evidence="10" type="ORF">ACFSTF_11830</name>
</gene>
<evidence type="ECO:0000256" key="1">
    <source>
        <dbReference type="ARBA" id="ARBA00004496"/>
    </source>
</evidence>